<proteinExistence type="inferred from homology"/>
<dbReference type="SUPFAM" id="SSF53218">
    <property type="entry name" value="Molybdenum cofactor biosynthesis proteins"/>
    <property type="match status" value="1"/>
</dbReference>
<evidence type="ECO:0000256" key="4">
    <source>
        <dbReference type="ARBA" id="ARBA00010763"/>
    </source>
</evidence>
<evidence type="ECO:0000256" key="7">
    <source>
        <dbReference type="ARBA" id="ARBA00022723"/>
    </source>
</evidence>
<dbReference type="GO" id="GO:0046872">
    <property type="term" value="F:metal ion binding"/>
    <property type="evidence" value="ECO:0007669"/>
    <property type="project" value="UniProtKB-UniRule"/>
</dbReference>
<dbReference type="Gene3D" id="3.90.105.10">
    <property type="entry name" value="Molybdopterin biosynthesis moea protein, domain 2"/>
    <property type="match status" value="1"/>
</dbReference>
<evidence type="ECO:0000313" key="14">
    <source>
        <dbReference type="EMBL" id="EEO29868.1"/>
    </source>
</evidence>
<evidence type="ECO:0000256" key="1">
    <source>
        <dbReference type="ARBA" id="ARBA00001946"/>
    </source>
</evidence>
<dbReference type="AlphaFoldDB" id="C3X9J2"/>
<feature type="transmembrane region" description="Helical" evidence="12">
    <location>
        <begin position="315"/>
        <end position="335"/>
    </location>
</feature>
<keyword evidence="12" id="KW-0472">Membrane</keyword>
<evidence type="ECO:0000256" key="12">
    <source>
        <dbReference type="SAM" id="Phobius"/>
    </source>
</evidence>
<dbReference type="HOGENOM" id="CLU_010186_7_0_4"/>
<dbReference type="eggNOG" id="COG0303">
    <property type="taxonomic scope" value="Bacteria"/>
</dbReference>
<comment type="function">
    <text evidence="2 11">Catalyzes the insertion of molybdate into adenylated molybdopterin with the concomitant release of AMP.</text>
</comment>
<dbReference type="InterPro" id="IPR036688">
    <property type="entry name" value="MoeA_C_domain_IV_sf"/>
</dbReference>
<dbReference type="FunFam" id="3.40.980.10:FF:000004">
    <property type="entry name" value="Molybdopterin molybdenumtransferase"/>
    <property type="match status" value="1"/>
</dbReference>
<evidence type="ECO:0000256" key="11">
    <source>
        <dbReference type="RuleBase" id="RU365090"/>
    </source>
</evidence>
<dbReference type="InterPro" id="IPR005111">
    <property type="entry name" value="MoeA_C_domain_IV"/>
</dbReference>
<dbReference type="NCBIfam" id="NF045515">
    <property type="entry name" value="Glp_gephyrin"/>
    <property type="match status" value="1"/>
</dbReference>
<evidence type="ECO:0000313" key="15">
    <source>
        <dbReference type="Proteomes" id="UP000005089"/>
    </source>
</evidence>
<keyword evidence="15" id="KW-1185">Reference proteome</keyword>
<dbReference type="UniPathway" id="UPA00344"/>
<keyword evidence="6 11" id="KW-0808">Transferase</keyword>
<evidence type="ECO:0000256" key="9">
    <source>
        <dbReference type="ARBA" id="ARBA00023150"/>
    </source>
</evidence>
<dbReference type="RefSeq" id="WP_005880632.1">
    <property type="nucleotide sequence ID" value="NZ_CP019430.1"/>
</dbReference>
<dbReference type="InterPro" id="IPR036135">
    <property type="entry name" value="MoeA_linker/N_sf"/>
</dbReference>
<dbReference type="GO" id="GO:0005829">
    <property type="term" value="C:cytosol"/>
    <property type="evidence" value="ECO:0007669"/>
    <property type="project" value="TreeGrafter"/>
</dbReference>
<dbReference type="GO" id="GO:0006777">
    <property type="term" value="P:Mo-molybdopterin cofactor biosynthetic process"/>
    <property type="evidence" value="ECO:0007669"/>
    <property type="project" value="UniProtKB-UniRule"/>
</dbReference>
<dbReference type="InterPro" id="IPR005110">
    <property type="entry name" value="MoeA_linker/N"/>
</dbReference>
<dbReference type="STRING" id="847.BRW83_1260"/>
<keyword evidence="5 11" id="KW-0500">Molybdenum</keyword>
<evidence type="ECO:0000259" key="13">
    <source>
        <dbReference type="SMART" id="SM00852"/>
    </source>
</evidence>
<comment type="catalytic activity">
    <reaction evidence="10">
        <text>adenylyl-molybdopterin + molybdate = Mo-molybdopterin + AMP + H(+)</text>
        <dbReference type="Rhea" id="RHEA:35047"/>
        <dbReference type="ChEBI" id="CHEBI:15378"/>
        <dbReference type="ChEBI" id="CHEBI:36264"/>
        <dbReference type="ChEBI" id="CHEBI:62727"/>
        <dbReference type="ChEBI" id="CHEBI:71302"/>
        <dbReference type="ChEBI" id="CHEBI:456215"/>
        <dbReference type="EC" id="2.10.1.1"/>
    </reaction>
</comment>
<sequence length="429" mass="45689">MTQHASVLDELTRGLPSYNPDSLSVRLAHDLIHSFVSPVGAIERVVLKNSLGRVLAEDIVSSFSVPAFDNSAMDGYAFSCKNLDLSQPVTLKVAGYSYAGHPYTTRVGFGECIRIMTGAMIPQGCDTVVQQENVKLLDETHLTIPPKTAVCGDNIRRAGENLAAGSVALTEGTVLRPAHIGLLASLGVAEVPVRRRVRVALLSTGDELRPTGMELDDGAVYDSNRAVLAAMMERLGCDVMDMGIVADDPAELEATLKTAAENADAIVTSGGVSVGVADYTKQVMANMGDVAFWSIKMRPGRPMAFGKINSGKQSAILFGLPGNPVAVMISFYFFVRDALLHMMGATHSPLVTVKAQTATNLSKRAGRTEFQRGVVTENADGLTVRTTGEQGSGILRSMAEANCIIVLPEEREQVRAGEQVDIVLLEGLA</sequence>
<dbReference type="SMART" id="SM00852">
    <property type="entry name" value="MoCF_biosynth"/>
    <property type="match status" value="1"/>
</dbReference>
<dbReference type="Pfam" id="PF03453">
    <property type="entry name" value="MoeA_N"/>
    <property type="match status" value="1"/>
</dbReference>
<feature type="domain" description="MoaB/Mog" evidence="13">
    <location>
        <begin position="200"/>
        <end position="341"/>
    </location>
</feature>
<reference evidence="14 15" key="1">
    <citation type="submission" date="2009-02" db="EMBL/GenBank/DDBJ databases">
        <title>The Genome Sequence of Oxalobacter formigenes OXCC13.</title>
        <authorList>
            <consortium name="The Broad Institute Genome Sequencing Platform"/>
            <person name="Ward D."/>
            <person name="Young S.K."/>
            <person name="Kodira C.D."/>
            <person name="Zeng Q."/>
            <person name="Koehrsen M."/>
            <person name="Alvarado L."/>
            <person name="Berlin A."/>
            <person name="Borenstein D."/>
            <person name="Chen Z."/>
            <person name="Engels R."/>
            <person name="Freedman E."/>
            <person name="Gellesch M."/>
            <person name="Goldberg J."/>
            <person name="Griggs A."/>
            <person name="Gujja S."/>
            <person name="Heiman D."/>
            <person name="Hepburn T."/>
            <person name="Howarth C."/>
            <person name="Jen D."/>
            <person name="Larson L."/>
            <person name="Lewis B."/>
            <person name="Mehta T."/>
            <person name="Park D."/>
            <person name="Pearson M."/>
            <person name="Roberts A."/>
            <person name="Saif S."/>
            <person name="Shea T."/>
            <person name="Shenoy N."/>
            <person name="Sisk P."/>
            <person name="Stolte C."/>
            <person name="Sykes S."/>
            <person name="Walk T."/>
            <person name="White J."/>
            <person name="Yandava C."/>
            <person name="Allison M.J."/>
            <person name="Lander E."/>
            <person name="Nusbaum C."/>
            <person name="Galagan J."/>
            <person name="Birren B."/>
        </authorList>
    </citation>
    <scope>NUCLEOTIDE SEQUENCE [LARGE SCALE GENOMIC DNA]</scope>
    <source>
        <strain evidence="14 15">OXCC13</strain>
    </source>
</reference>
<dbReference type="GeneID" id="77135142"/>
<dbReference type="InterPro" id="IPR038987">
    <property type="entry name" value="MoeA-like"/>
</dbReference>
<dbReference type="InterPro" id="IPR001453">
    <property type="entry name" value="MoaB/Mog_dom"/>
</dbReference>
<evidence type="ECO:0000256" key="10">
    <source>
        <dbReference type="ARBA" id="ARBA00047317"/>
    </source>
</evidence>
<name>C3X9J2_OXAFO</name>
<dbReference type="PANTHER" id="PTHR10192:SF5">
    <property type="entry name" value="GEPHYRIN"/>
    <property type="match status" value="1"/>
</dbReference>
<protein>
    <recommendedName>
        <fullName evidence="11">Molybdopterin molybdenumtransferase</fullName>
        <ecNumber evidence="11">2.10.1.1</ecNumber>
    </recommendedName>
</protein>
<organism evidence="14 15">
    <name type="scientific">Oxalobacter formigenes OXCC13</name>
    <dbReference type="NCBI Taxonomy" id="556269"/>
    <lineage>
        <taxon>Bacteria</taxon>
        <taxon>Pseudomonadati</taxon>
        <taxon>Pseudomonadota</taxon>
        <taxon>Betaproteobacteria</taxon>
        <taxon>Burkholderiales</taxon>
        <taxon>Oxalobacteraceae</taxon>
        <taxon>Oxalobacter</taxon>
    </lineage>
</organism>
<dbReference type="EC" id="2.10.1.1" evidence="11"/>
<dbReference type="OrthoDB" id="9804758at2"/>
<dbReference type="Proteomes" id="UP000005089">
    <property type="component" value="Unassembled WGS sequence"/>
</dbReference>
<dbReference type="GO" id="GO:0061599">
    <property type="term" value="F:molybdopterin molybdotransferase activity"/>
    <property type="evidence" value="ECO:0007669"/>
    <property type="project" value="UniProtKB-UniRule"/>
</dbReference>
<dbReference type="FunFam" id="2.170.190.11:FF:000001">
    <property type="entry name" value="Molybdopterin molybdenumtransferase"/>
    <property type="match status" value="1"/>
</dbReference>
<keyword evidence="12" id="KW-0812">Transmembrane</keyword>
<evidence type="ECO:0000256" key="8">
    <source>
        <dbReference type="ARBA" id="ARBA00022842"/>
    </source>
</evidence>
<dbReference type="NCBIfam" id="TIGR00177">
    <property type="entry name" value="molyb_syn"/>
    <property type="match status" value="1"/>
</dbReference>
<evidence type="ECO:0000256" key="2">
    <source>
        <dbReference type="ARBA" id="ARBA00002901"/>
    </source>
</evidence>
<dbReference type="SUPFAM" id="SSF63867">
    <property type="entry name" value="MoeA C-terminal domain-like"/>
    <property type="match status" value="1"/>
</dbReference>
<dbReference type="Gene3D" id="2.170.190.11">
    <property type="entry name" value="Molybdopterin biosynthesis moea protein, domain 3"/>
    <property type="match status" value="1"/>
</dbReference>
<evidence type="ECO:0000256" key="3">
    <source>
        <dbReference type="ARBA" id="ARBA00005046"/>
    </source>
</evidence>
<dbReference type="PANTHER" id="PTHR10192">
    <property type="entry name" value="MOLYBDOPTERIN BIOSYNTHESIS PROTEIN"/>
    <property type="match status" value="1"/>
</dbReference>
<keyword evidence="8 11" id="KW-0460">Magnesium</keyword>
<keyword evidence="9 11" id="KW-0501">Molybdenum cofactor biosynthesis</keyword>
<gene>
    <name evidence="14" type="primary">moeA</name>
    <name evidence="14" type="ORF">OFBG_00896</name>
</gene>
<dbReference type="Pfam" id="PF00994">
    <property type="entry name" value="MoCF_biosynth"/>
    <property type="match status" value="1"/>
</dbReference>
<accession>C3X9J2</accession>
<dbReference type="InterPro" id="IPR036425">
    <property type="entry name" value="MoaB/Mog-like_dom_sf"/>
</dbReference>
<dbReference type="SUPFAM" id="SSF63882">
    <property type="entry name" value="MoeA N-terminal region -like"/>
    <property type="match status" value="1"/>
</dbReference>
<keyword evidence="12" id="KW-1133">Transmembrane helix</keyword>
<comment type="pathway">
    <text evidence="3 11">Cofactor biosynthesis; molybdopterin biosynthesis.</text>
</comment>
<keyword evidence="7 11" id="KW-0479">Metal-binding</keyword>
<comment type="cofactor">
    <cofactor evidence="1 11">
        <name>Mg(2+)</name>
        <dbReference type="ChEBI" id="CHEBI:18420"/>
    </cofactor>
</comment>
<dbReference type="Pfam" id="PF03454">
    <property type="entry name" value="MoeA_C"/>
    <property type="match status" value="1"/>
</dbReference>
<evidence type="ECO:0000256" key="6">
    <source>
        <dbReference type="ARBA" id="ARBA00022679"/>
    </source>
</evidence>
<dbReference type="EMBL" id="GG658170">
    <property type="protein sequence ID" value="EEO29868.1"/>
    <property type="molecule type" value="Genomic_DNA"/>
</dbReference>
<evidence type="ECO:0000256" key="5">
    <source>
        <dbReference type="ARBA" id="ARBA00022505"/>
    </source>
</evidence>
<dbReference type="CDD" id="cd00887">
    <property type="entry name" value="MoeA"/>
    <property type="match status" value="1"/>
</dbReference>
<dbReference type="Gene3D" id="3.40.980.10">
    <property type="entry name" value="MoaB/Mog-like domain"/>
    <property type="match status" value="1"/>
</dbReference>
<dbReference type="Gene3D" id="2.40.340.10">
    <property type="entry name" value="MoeA, C-terminal, domain IV"/>
    <property type="match status" value="1"/>
</dbReference>
<comment type="similarity">
    <text evidence="4 11">Belongs to the MoeA family.</text>
</comment>